<dbReference type="InterPro" id="IPR050194">
    <property type="entry name" value="Glycosyltransferase_grp1"/>
</dbReference>
<dbReference type="RefSeq" id="WP_183376048.1">
    <property type="nucleotide sequence ID" value="NZ_CBCSFZ010000006.1"/>
</dbReference>
<dbReference type="PANTHER" id="PTHR45947">
    <property type="entry name" value="SULFOQUINOVOSYL TRANSFERASE SQD2"/>
    <property type="match status" value="1"/>
</dbReference>
<gene>
    <name evidence="7" type="ORF">FHX50_001430</name>
</gene>
<keyword evidence="2" id="KW-0328">Glycosyltransferase</keyword>
<dbReference type="PANTHER" id="PTHR45947:SF3">
    <property type="entry name" value="SULFOQUINOVOSYL TRANSFERASE SQD2"/>
    <property type="match status" value="1"/>
</dbReference>
<comment type="caution">
    <text evidence="7">The sequence shown here is derived from an EMBL/GenBank/DDBJ whole genome shotgun (WGS) entry which is preliminary data.</text>
</comment>
<reference evidence="7 8" key="1">
    <citation type="submission" date="2020-08" db="EMBL/GenBank/DDBJ databases">
        <title>Sequencing the genomes of 1000 actinobacteria strains.</title>
        <authorList>
            <person name="Klenk H.-P."/>
        </authorList>
    </citation>
    <scope>NUCLEOTIDE SEQUENCE [LARGE SCALE GENOMIC DNA]</scope>
    <source>
        <strain evidence="7 8">DSM 23040</strain>
    </source>
</reference>
<evidence type="ECO:0000259" key="6">
    <source>
        <dbReference type="Pfam" id="PF13439"/>
    </source>
</evidence>
<feature type="domain" description="Glycosyl transferase family 1" evidence="5">
    <location>
        <begin position="195"/>
        <end position="329"/>
    </location>
</feature>
<evidence type="ECO:0000256" key="1">
    <source>
        <dbReference type="ARBA" id="ARBA00021292"/>
    </source>
</evidence>
<evidence type="ECO:0000313" key="8">
    <source>
        <dbReference type="Proteomes" id="UP000568050"/>
    </source>
</evidence>
<feature type="region of interest" description="Disordered" evidence="4">
    <location>
        <begin position="475"/>
        <end position="516"/>
    </location>
</feature>
<dbReference type="InterPro" id="IPR001296">
    <property type="entry name" value="Glyco_trans_1"/>
</dbReference>
<dbReference type="Gene3D" id="3.40.50.2000">
    <property type="entry name" value="Glycogen Phosphorylase B"/>
    <property type="match status" value="2"/>
</dbReference>
<evidence type="ECO:0000256" key="2">
    <source>
        <dbReference type="ARBA" id="ARBA00022676"/>
    </source>
</evidence>
<feature type="domain" description="Glycosyltransferase subfamily 4-like N-terminal" evidence="6">
    <location>
        <begin position="14"/>
        <end position="186"/>
    </location>
</feature>
<organism evidence="7 8">
    <name type="scientific">Helcobacillus massiliensis</name>
    <dbReference type="NCBI Taxonomy" id="521392"/>
    <lineage>
        <taxon>Bacteria</taxon>
        <taxon>Bacillati</taxon>
        <taxon>Actinomycetota</taxon>
        <taxon>Actinomycetes</taxon>
        <taxon>Micrococcales</taxon>
        <taxon>Dermabacteraceae</taxon>
        <taxon>Helcobacillus</taxon>
    </lineage>
</organism>
<name>A0A839QTT7_9MICO</name>
<dbReference type="EMBL" id="JACHWP010000003">
    <property type="protein sequence ID" value="MBB3023145.1"/>
    <property type="molecule type" value="Genomic_DNA"/>
</dbReference>
<keyword evidence="3 7" id="KW-0808">Transferase</keyword>
<dbReference type="SUPFAM" id="SSF53756">
    <property type="entry name" value="UDP-Glycosyltransferase/glycogen phosphorylase"/>
    <property type="match status" value="1"/>
</dbReference>
<keyword evidence="8" id="KW-1185">Reference proteome</keyword>
<evidence type="ECO:0000259" key="5">
    <source>
        <dbReference type="Pfam" id="PF00534"/>
    </source>
</evidence>
<feature type="compositionally biased region" description="Low complexity" evidence="4">
    <location>
        <begin position="413"/>
        <end position="428"/>
    </location>
</feature>
<dbReference type="AlphaFoldDB" id="A0A839QTT7"/>
<dbReference type="CDD" id="cd03814">
    <property type="entry name" value="GT4-like"/>
    <property type="match status" value="1"/>
</dbReference>
<evidence type="ECO:0000313" key="7">
    <source>
        <dbReference type="EMBL" id="MBB3023145.1"/>
    </source>
</evidence>
<feature type="region of interest" description="Disordered" evidence="4">
    <location>
        <begin position="409"/>
        <end position="428"/>
    </location>
</feature>
<proteinExistence type="predicted"/>
<dbReference type="Proteomes" id="UP000568050">
    <property type="component" value="Unassembled WGS sequence"/>
</dbReference>
<dbReference type="Pfam" id="PF13439">
    <property type="entry name" value="Glyco_transf_4"/>
    <property type="match status" value="1"/>
</dbReference>
<dbReference type="GO" id="GO:1901137">
    <property type="term" value="P:carbohydrate derivative biosynthetic process"/>
    <property type="evidence" value="ECO:0007669"/>
    <property type="project" value="UniProtKB-ARBA"/>
</dbReference>
<feature type="compositionally biased region" description="Polar residues" evidence="4">
    <location>
        <begin position="506"/>
        <end position="516"/>
    </location>
</feature>
<dbReference type="Pfam" id="PF00534">
    <property type="entry name" value="Glycos_transf_1"/>
    <property type="match status" value="1"/>
</dbReference>
<accession>A0A839QTT7</accession>
<evidence type="ECO:0000256" key="3">
    <source>
        <dbReference type="ARBA" id="ARBA00022679"/>
    </source>
</evidence>
<dbReference type="InterPro" id="IPR028098">
    <property type="entry name" value="Glyco_trans_4-like_N"/>
</dbReference>
<sequence>MKVLIVTETFIPSIDGVVTRLKRLIDHLISEGHEVQVIAPDLGARVYETGGRRVLIHGVRAVKTPFYSHRPWSLPLVQARIVADQVVQDFRPDVIHAVQPILLAQVGVWAAKKYGIPLAASYHTNLPAYLERYPAWSWGAPLVGWATEKMHRDAEVNIATSATARSELMAQGVRRVDVVPSGVDTELYRPSRADDEMRERLGGVQGRRLLLFVGRLAAEKDLHLLEPMMRRRDDIALAVVGDGPVRGELEQLFAGTNTTFAGFMRGEELARAFASADAFVFPSVTETLGLVILEAKASGLPVIAARSGPTMEQITSGENGILFDVSDSAVPGGSLEQAVELLDDPRLVDRVRAAGRADAEEHSWPRASAVFVALYEKAIRRHREAQAFSTAFAVVEQDLADLMDRAEAERAAEQGAGDGQQVADAGQGAGAADAAGAAAGQAVTSASGTGARSSRGWTVVPETVMWGGTVTIRHHDKAGRLEPKKPARLWMGGGSTARTPFFAASKRTSGSSIRTR</sequence>
<protein>
    <recommendedName>
        <fullName evidence="1">D-inositol 3-phosphate glycosyltransferase</fullName>
    </recommendedName>
</protein>
<evidence type="ECO:0000256" key="4">
    <source>
        <dbReference type="SAM" id="MobiDB-lite"/>
    </source>
</evidence>
<dbReference type="GO" id="GO:0016757">
    <property type="term" value="F:glycosyltransferase activity"/>
    <property type="evidence" value="ECO:0007669"/>
    <property type="project" value="UniProtKB-KW"/>
</dbReference>